<dbReference type="Proteomes" id="UP000253868">
    <property type="component" value="Chromosome"/>
</dbReference>
<dbReference type="GO" id="GO:0046872">
    <property type="term" value="F:metal ion binding"/>
    <property type="evidence" value="ECO:0007669"/>
    <property type="project" value="UniProtKB-KW"/>
</dbReference>
<dbReference type="Pfam" id="PF09261">
    <property type="entry name" value="Alpha-mann_mid"/>
    <property type="match status" value="1"/>
</dbReference>
<keyword evidence="2" id="KW-0479">Metal-binding</keyword>
<reference evidence="8" key="1">
    <citation type="submission" date="2018-07" db="EMBL/GenBank/DDBJ databases">
        <authorList>
            <person name="Zhao J."/>
        </authorList>
    </citation>
    <scope>NUCLEOTIDE SEQUENCE [LARGE SCALE GENOMIC DNA]</scope>
    <source>
        <strain evidence="8">GSSD-12</strain>
    </source>
</reference>
<evidence type="ECO:0000259" key="6">
    <source>
        <dbReference type="SMART" id="SM00872"/>
    </source>
</evidence>
<dbReference type="InterPro" id="IPR011330">
    <property type="entry name" value="Glyco_hydro/deAcase_b/a-brl"/>
</dbReference>
<evidence type="ECO:0000256" key="4">
    <source>
        <dbReference type="ARBA" id="ARBA00023295"/>
    </source>
</evidence>
<comment type="similarity">
    <text evidence="1">Belongs to the glycosyl hydrolase 38 family.</text>
</comment>
<dbReference type="SUPFAM" id="SSF74650">
    <property type="entry name" value="Galactose mutarotase-like"/>
    <property type="match status" value="2"/>
</dbReference>
<organism evidence="7 8">
    <name type="scientific">Streptomyces paludis</name>
    <dbReference type="NCBI Taxonomy" id="2282738"/>
    <lineage>
        <taxon>Bacteria</taxon>
        <taxon>Bacillati</taxon>
        <taxon>Actinomycetota</taxon>
        <taxon>Actinomycetes</taxon>
        <taxon>Kitasatosporales</taxon>
        <taxon>Streptomycetaceae</taxon>
        <taxon>Streptomyces</taxon>
    </lineage>
</organism>
<dbReference type="InterPro" id="IPR000602">
    <property type="entry name" value="Glyco_hydro_38_N"/>
</dbReference>
<name>A0A345HTD0_9ACTN</name>
<dbReference type="GO" id="GO:0006013">
    <property type="term" value="P:mannose metabolic process"/>
    <property type="evidence" value="ECO:0007669"/>
    <property type="project" value="InterPro"/>
</dbReference>
<dbReference type="GO" id="GO:0004559">
    <property type="term" value="F:alpha-mannosidase activity"/>
    <property type="evidence" value="ECO:0007669"/>
    <property type="project" value="InterPro"/>
</dbReference>
<feature type="region of interest" description="Disordered" evidence="5">
    <location>
        <begin position="29"/>
        <end position="48"/>
    </location>
</feature>
<gene>
    <name evidence="7" type="ORF">DVK44_22445</name>
</gene>
<feature type="region of interest" description="Disordered" evidence="5">
    <location>
        <begin position="90"/>
        <end position="111"/>
    </location>
</feature>
<proteinExistence type="inferred from homology"/>
<dbReference type="CDD" id="cd10786">
    <property type="entry name" value="GH38N_AMII_like"/>
    <property type="match status" value="1"/>
</dbReference>
<keyword evidence="8" id="KW-1185">Reference proteome</keyword>
<dbReference type="RefSeq" id="WP_114661278.1">
    <property type="nucleotide sequence ID" value="NZ_CP031194.1"/>
</dbReference>
<keyword evidence="3 7" id="KW-0378">Hydrolase</keyword>
<dbReference type="OrthoDB" id="1049785at2"/>
<dbReference type="InterPro" id="IPR013780">
    <property type="entry name" value="Glyco_hydro_b"/>
</dbReference>
<dbReference type="EMBL" id="CP031194">
    <property type="protein sequence ID" value="AXG79954.1"/>
    <property type="molecule type" value="Genomic_DNA"/>
</dbReference>
<dbReference type="SUPFAM" id="SSF88713">
    <property type="entry name" value="Glycoside hydrolase/deacetylase"/>
    <property type="match status" value="1"/>
</dbReference>
<dbReference type="InterPro" id="IPR011013">
    <property type="entry name" value="Gal_mutarotase_sf_dom"/>
</dbReference>
<evidence type="ECO:0000313" key="7">
    <source>
        <dbReference type="EMBL" id="AXG79954.1"/>
    </source>
</evidence>
<evidence type="ECO:0000256" key="1">
    <source>
        <dbReference type="ARBA" id="ARBA00009792"/>
    </source>
</evidence>
<dbReference type="GO" id="GO:0030246">
    <property type="term" value="F:carbohydrate binding"/>
    <property type="evidence" value="ECO:0007669"/>
    <property type="project" value="InterPro"/>
</dbReference>
<dbReference type="KEGG" id="spad:DVK44_22445"/>
<sequence>MRIRDVRSTDLFTGPAHAPRQVVRVTVQAGPGAGTGPSRLRVEGPTVSTPAPVPVPALAAGEERVVEAGVVIAAPAPEGSVHRVTAVWEETTGPGSGGGSGTGAGRAGGSGQAVGSGSVVASATGWTMWMISHFHYDPVWWNTQAGFTEIRHQLPDLPWVDRLRPPHVRSAFDLVRAHLDAARHDEDYRFVLAEIDYLKPHWDAFPRDRADLRRFLRDDRIELVGGSYNEPNTNLTHPESTIRNTVMGVGYQRDILGGDPRSGWQLDVFGHDPAYPGLLADAGLDSSAWARGPFHNSGPVGHTGDIERMEFPSEFEWISPSGRGVLTHYMAGHYTAGWAIHRTESLDAAMAAAYDQFASLKKVAATRNVLLPVGHDHNVPSRWCTEIHRAWSEKYVWPRFTMGLPRDFFAAVRRESAGGTGSPARRISPQTRDMNPVFTGKDVSYIDTKQAQRAAETAVLDGERLATLAALLGESFPAADLDKAWRQLAYGAHHDAITGTESDQVYLDLVGGWREAYELGDRVRTTALRALACHTDTRGEGQAVLVANTLSWQRDGLVTLPLDTLPHDTLPVEGLTGSRPVVVRDTDGKTVPSVTVPSATGAGTVTFLARDVPSLGHRVYHLAPLAEGEQPTDQVQEETHDQPAAWTPVPGATAAANDRFRIEADPARGGVLTRITDLRDGRELLRPNGVGAELTLQDEHTTHPVWGEGPWHLLPKGPASHRTGDRPAASVRVERSPLGERLVTETPLDGLRLTQTATLLHGSERVDFHTRVDGSIGEDRLLRVRFDLDLPGTLPVSEVGFAAIGRPFGFPDSDAAEHMWTLDNPAHTWSGLSTTARVALHGADGTTLHHAFGIAEVIAPADLHVRPLLTRLVARGVTATSTRPDSPRYGSLDADSNLPDIRVTPTTDNPADNPFAEAVLASCAPEFRQALAAHGRVFVPAERSRHASWRPGADLRGVRDLPVLIVRAGDTLADLVDGAVDVPVPAGLPTTAEPACDYSAALLNHGTPSSVATPDGSLHLTLMRACTDWPAGVWLDGERRTAPDGSGFNLQHWSHDFRFSLTAGPGDWRQAGFVRAGHEANHPLLATATAPSPGQLPPRVSLVEVAPATVGLSALKPRGNPLSSGLPGDTAPARDGLTVRLYETQGRPVTAELRVYGGLAAPERTDLLEHSTAPAPTALECGTDGAVRIPLGAADIATIAAVPLHRPDGRQQQQQAGHEEQRPSPAHEPVQPVFARYWLHNTGPAPIGGLPTNIRLTRLETTGTAGTAETPDTAAFRITVSVSARPARGTVTLDLPPGLSALPLPPLDYDLAPGEYAEFEIRVRRDSAAAPGTYFVAARLRDEEGQLLEDALPFTPEDPAAPLDLGARLTRPGPGRLTLLLANPTAGEVRGEAHLISPYGTWGAPGDPLTLAPRLRGFALAPGATTALDFTVTTAPDPGPAGASGEWWALAKVASFGRVLYTNTVALNAEVPPSQ</sequence>
<dbReference type="Gene3D" id="2.70.98.30">
    <property type="entry name" value="Golgi alpha-mannosidase II, domain 4"/>
    <property type="match status" value="2"/>
</dbReference>
<protein>
    <submittedName>
        <fullName evidence="7">Glycoside hydrolase</fullName>
    </submittedName>
</protein>
<evidence type="ECO:0000256" key="2">
    <source>
        <dbReference type="ARBA" id="ARBA00022723"/>
    </source>
</evidence>
<feature type="domain" description="Glycoside hydrolase family 38 central" evidence="6">
    <location>
        <begin position="443"/>
        <end position="513"/>
    </location>
</feature>
<dbReference type="Gene3D" id="1.20.1270.50">
    <property type="entry name" value="Glycoside hydrolase family 38, central domain"/>
    <property type="match status" value="1"/>
</dbReference>
<accession>A0A345HTD0</accession>
<dbReference type="GO" id="GO:0009313">
    <property type="term" value="P:oligosaccharide catabolic process"/>
    <property type="evidence" value="ECO:0007669"/>
    <property type="project" value="TreeGrafter"/>
</dbReference>
<dbReference type="InterPro" id="IPR037094">
    <property type="entry name" value="Glyco_hydro_38_cen_sf"/>
</dbReference>
<dbReference type="Gene3D" id="3.20.110.10">
    <property type="entry name" value="Glycoside hydrolase 38, N terminal domain"/>
    <property type="match status" value="1"/>
</dbReference>
<dbReference type="InterPro" id="IPR011682">
    <property type="entry name" value="Glyco_hydro_38_C"/>
</dbReference>
<dbReference type="SUPFAM" id="SSF88688">
    <property type="entry name" value="Families 57/38 glycoside transferase middle domain"/>
    <property type="match status" value="1"/>
</dbReference>
<evidence type="ECO:0000256" key="5">
    <source>
        <dbReference type="SAM" id="MobiDB-lite"/>
    </source>
</evidence>
<dbReference type="PANTHER" id="PTHR46017">
    <property type="entry name" value="ALPHA-MANNOSIDASE 2C1"/>
    <property type="match status" value="1"/>
</dbReference>
<dbReference type="Gene3D" id="2.60.40.1180">
    <property type="entry name" value="Golgi alpha-mannosidase II"/>
    <property type="match status" value="1"/>
</dbReference>
<feature type="region of interest" description="Disordered" evidence="5">
    <location>
        <begin position="1208"/>
        <end position="1227"/>
    </location>
</feature>
<dbReference type="InterPro" id="IPR015341">
    <property type="entry name" value="Glyco_hydro_38_cen"/>
</dbReference>
<dbReference type="Pfam" id="PF01074">
    <property type="entry name" value="Glyco_hydro_38N"/>
    <property type="match status" value="1"/>
</dbReference>
<evidence type="ECO:0000256" key="3">
    <source>
        <dbReference type="ARBA" id="ARBA00022801"/>
    </source>
</evidence>
<feature type="region of interest" description="Disordered" evidence="5">
    <location>
        <begin position="880"/>
        <end position="899"/>
    </location>
</feature>
<feature type="compositionally biased region" description="Gly residues" evidence="5">
    <location>
        <begin position="94"/>
        <end position="111"/>
    </location>
</feature>
<dbReference type="Pfam" id="PF07748">
    <property type="entry name" value="Glyco_hydro_38C"/>
    <property type="match status" value="1"/>
</dbReference>
<dbReference type="SMART" id="SM00872">
    <property type="entry name" value="Alpha-mann_mid"/>
    <property type="match status" value="1"/>
</dbReference>
<dbReference type="InterPro" id="IPR027291">
    <property type="entry name" value="Glyco_hydro_38_N_sf"/>
</dbReference>
<dbReference type="PANTHER" id="PTHR46017:SF1">
    <property type="entry name" value="ALPHA-MANNOSIDASE 2C1"/>
    <property type="match status" value="1"/>
</dbReference>
<keyword evidence="4" id="KW-0326">Glycosidase</keyword>
<evidence type="ECO:0000313" key="8">
    <source>
        <dbReference type="Proteomes" id="UP000253868"/>
    </source>
</evidence>
<dbReference type="InterPro" id="IPR028995">
    <property type="entry name" value="Glyco_hydro_57/38_cen_sf"/>
</dbReference>